<evidence type="ECO:0000256" key="1">
    <source>
        <dbReference type="SAM" id="MobiDB-lite"/>
    </source>
</evidence>
<comment type="caution">
    <text evidence="2">The sequence shown here is derived from an EMBL/GenBank/DDBJ whole genome shotgun (WGS) entry which is preliminary data.</text>
</comment>
<dbReference type="AlphaFoldDB" id="X1S7T2"/>
<accession>X1S7T2</accession>
<gene>
    <name evidence="2" type="ORF">S12H4_13417</name>
</gene>
<feature type="region of interest" description="Disordered" evidence="1">
    <location>
        <begin position="36"/>
        <end position="78"/>
    </location>
</feature>
<name>X1S7T2_9ZZZZ</name>
<organism evidence="2">
    <name type="scientific">marine sediment metagenome</name>
    <dbReference type="NCBI Taxonomy" id="412755"/>
    <lineage>
        <taxon>unclassified sequences</taxon>
        <taxon>metagenomes</taxon>
        <taxon>ecological metagenomes</taxon>
    </lineage>
</organism>
<dbReference type="EMBL" id="BARW01006391">
    <property type="protein sequence ID" value="GAI75166.1"/>
    <property type="molecule type" value="Genomic_DNA"/>
</dbReference>
<proteinExistence type="predicted"/>
<sequence>MYWGWSVFPKRFYVIKGNDDVEVTVGKGEMVKYAGITPPSKRGKKAEAKTELDESFAEEGKPEAPAEGKDPDLGFLDE</sequence>
<protein>
    <submittedName>
        <fullName evidence="2">Uncharacterized protein</fullName>
    </submittedName>
</protein>
<feature type="compositionally biased region" description="Basic and acidic residues" evidence="1">
    <location>
        <begin position="45"/>
        <end position="72"/>
    </location>
</feature>
<evidence type="ECO:0000313" key="2">
    <source>
        <dbReference type="EMBL" id="GAI75166.1"/>
    </source>
</evidence>
<reference evidence="2" key="1">
    <citation type="journal article" date="2014" name="Front. Microbiol.">
        <title>High frequency of phylogenetically diverse reductive dehalogenase-homologous genes in deep subseafloor sedimentary metagenomes.</title>
        <authorList>
            <person name="Kawai M."/>
            <person name="Futagami T."/>
            <person name="Toyoda A."/>
            <person name="Takaki Y."/>
            <person name="Nishi S."/>
            <person name="Hori S."/>
            <person name="Arai W."/>
            <person name="Tsubouchi T."/>
            <person name="Morono Y."/>
            <person name="Uchiyama I."/>
            <person name="Ito T."/>
            <person name="Fujiyama A."/>
            <person name="Inagaki F."/>
            <person name="Takami H."/>
        </authorList>
    </citation>
    <scope>NUCLEOTIDE SEQUENCE</scope>
    <source>
        <strain evidence="2">Expedition CK06-06</strain>
    </source>
</reference>